<gene>
    <name evidence="2" type="ORF">PLOB_00022226</name>
</gene>
<name>A0ABN8NQ02_9CNID</name>
<dbReference type="EMBL" id="CALNXK010000026">
    <property type="protein sequence ID" value="CAH3113609.1"/>
    <property type="molecule type" value="Genomic_DNA"/>
</dbReference>
<dbReference type="Proteomes" id="UP001159405">
    <property type="component" value="Unassembled WGS sequence"/>
</dbReference>
<evidence type="ECO:0000256" key="1">
    <source>
        <dbReference type="SAM" id="MobiDB-lite"/>
    </source>
</evidence>
<keyword evidence="3" id="KW-1185">Reference proteome</keyword>
<sequence>MAVADQEAAARKSSLATQRGFSSGVRLVKGFRWMEHFSNLGFLRGSSADTTTIPCLLPIFYRSRQEEGKCVKCLDSASTVCKKGVREASSTNQFLPQNEATLKFLWCLWRLLLSHTINKGHKACKQLAAIYWNFHMNLEAATTKAGEQIVTRKYNQRTNDWDVKIITVKKKFEYIPVMMVKIFNMRKEDTDSVTRQLSLNESDPALLALTIAEKQAPPSKELFMARKSRFQSGTEDHSENSSSSNKNSKRTDGKLLLLKISKTKLELFISRILP</sequence>
<proteinExistence type="predicted"/>
<evidence type="ECO:0000313" key="2">
    <source>
        <dbReference type="EMBL" id="CAH3113609.1"/>
    </source>
</evidence>
<organism evidence="2 3">
    <name type="scientific">Porites lobata</name>
    <dbReference type="NCBI Taxonomy" id="104759"/>
    <lineage>
        <taxon>Eukaryota</taxon>
        <taxon>Metazoa</taxon>
        <taxon>Cnidaria</taxon>
        <taxon>Anthozoa</taxon>
        <taxon>Hexacorallia</taxon>
        <taxon>Scleractinia</taxon>
        <taxon>Fungiina</taxon>
        <taxon>Poritidae</taxon>
        <taxon>Porites</taxon>
    </lineage>
</organism>
<comment type="caution">
    <text evidence="2">The sequence shown here is derived from an EMBL/GenBank/DDBJ whole genome shotgun (WGS) entry which is preliminary data.</text>
</comment>
<feature type="region of interest" description="Disordered" evidence="1">
    <location>
        <begin position="229"/>
        <end position="249"/>
    </location>
</feature>
<evidence type="ECO:0000313" key="3">
    <source>
        <dbReference type="Proteomes" id="UP001159405"/>
    </source>
</evidence>
<accession>A0ABN8NQ02</accession>
<protein>
    <submittedName>
        <fullName evidence="2">Uncharacterized protein</fullName>
    </submittedName>
</protein>
<reference evidence="2 3" key="1">
    <citation type="submission" date="2022-05" db="EMBL/GenBank/DDBJ databases">
        <authorList>
            <consortium name="Genoscope - CEA"/>
            <person name="William W."/>
        </authorList>
    </citation>
    <scope>NUCLEOTIDE SEQUENCE [LARGE SCALE GENOMIC DNA]</scope>
</reference>